<evidence type="ECO:0000256" key="3">
    <source>
        <dbReference type="ARBA" id="ARBA00022448"/>
    </source>
</evidence>
<dbReference type="Pfam" id="PF12704">
    <property type="entry name" value="MacB_PCD"/>
    <property type="match status" value="1"/>
</dbReference>
<evidence type="ECO:0000256" key="1">
    <source>
        <dbReference type="ARBA" id="ARBA00004651"/>
    </source>
</evidence>
<feature type="transmembrane region" description="Helical" evidence="8">
    <location>
        <begin position="350"/>
        <end position="379"/>
    </location>
</feature>
<feature type="transmembrane region" description="Helical" evidence="8">
    <location>
        <begin position="51"/>
        <end position="73"/>
    </location>
</feature>
<protein>
    <submittedName>
        <fullName evidence="11">Lipoprotein-releasing system permease protein</fullName>
    </submittedName>
</protein>
<proteinExistence type="inferred from homology"/>
<evidence type="ECO:0000256" key="4">
    <source>
        <dbReference type="ARBA" id="ARBA00022475"/>
    </source>
</evidence>
<feature type="transmembrane region" description="Helical" evidence="8">
    <location>
        <begin position="414"/>
        <end position="433"/>
    </location>
</feature>
<evidence type="ECO:0000313" key="11">
    <source>
        <dbReference type="EMBL" id="SDI32735.1"/>
    </source>
</evidence>
<reference evidence="11 12" key="1">
    <citation type="submission" date="2016-10" db="EMBL/GenBank/DDBJ databases">
        <authorList>
            <person name="de Groot N.N."/>
        </authorList>
    </citation>
    <scope>NUCLEOTIDE SEQUENCE [LARGE SCALE GENOMIC DNA]</scope>
    <source>
        <strain evidence="11 12">DSM 26424</strain>
    </source>
</reference>
<dbReference type="GO" id="GO:0044874">
    <property type="term" value="P:lipoprotein localization to outer membrane"/>
    <property type="evidence" value="ECO:0007669"/>
    <property type="project" value="TreeGrafter"/>
</dbReference>
<feature type="domain" description="MacB-like periplasmic core" evidence="10">
    <location>
        <begin position="53"/>
        <end position="273"/>
    </location>
</feature>
<feature type="transmembrane region" description="Helical" evidence="8">
    <location>
        <begin position="305"/>
        <end position="329"/>
    </location>
</feature>
<comment type="similarity">
    <text evidence="2">Belongs to the ABC-4 integral membrane protein family. LolC/E subfamily.</text>
</comment>
<evidence type="ECO:0000259" key="9">
    <source>
        <dbReference type="Pfam" id="PF02687"/>
    </source>
</evidence>
<dbReference type="InterPro" id="IPR051447">
    <property type="entry name" value="Lipoprotein-release_system"/>
</dbReference>
<dbReference type="NCBIfam" id="TIGR02212">
    <property type="entry name" value="lolCE"/>
    <property type="match status" value="1"/>
</dbReference>
<dbReference type="Proteomes" id="UP000199093">
    <property type="component" value="Unassembled WGS sequence"/>
</dbReference>
<keyword evidence="5 8" id="KW-0812">Transmembrane</keyword>
<keyword evidence="7 8" id="KW-0472">Membrane</keyword>
<comment type="subcellular location">
    <subcellularLocation>
        <location evidence="1">Cell membrane</location>
        <topology evidence="1">Multi-pass membrane protein</topology>
    </subcellularLocation>
</comment>
<evidence type="ECO:0000256" key="8">
    <source>
        <dbReference type="SAM" id="Phobius"/>
    </source>
</evidence>
<dbReference type="STRING" id="555512.SAMN04487993_1003165"/>
<dbReference type="InterPro" id="IPR025857">
    <property type="entry name" value="MacB_PCD"/>
</dbReference>
<keyword evidence="12" id="KW-1185">Reference proteome</keyword>
<dbReference type="GO" id="GO:0042953">
    <property type="term" value="P:lipoprotein transport"/>
    <property type="evidence" value="ECO:0007669"/>
    <property type="project" value="InterPro"/>
</dbReference>
<evidence type="ECO:0000256" key="2">
    <source>
        <dbReference type="ARBA" id="ARBA00005236"/>
    </source>
</evidence>
<gene>
    <name evidence="11" type="ORF">SAMN04487993_1003165</name>
</gene>
<organism evidence="11 12">
    <name type="scientific">Salipiger marinus</name>
    <dbReference type="NCBI Taxonomy" id="555512"/>
    <lineage>
        <taxon>Bacteria</taxon>
        <taxon>Pseudomonadati</taxon>
        <taxon>Pseudomonadota</taxon>
        <taxon>Alphaproteobacteria</taxon>
        <taxon>Rhodobacterales</taxon>
        <taxon>Roseobacteraceae</taxon>
        <taxon>Salipiger</taxon>
    </lineage>
</organism>
<dbReference type="PANTHER" id="PTHR30489:SF0">
    <property type="entry name" value="LIPOPROTEIN-RELEASING SYSTEM TRANSMEMBRANE PROTEIN LOLE"/>
    <property type="match status" value="1"/>
</dbReference>
<keyword evidence="3" id="KW-0813">Transport</keyword>
<sequence>MTPAGGEGRVRAHLTLKVTAMARTPPPFAAFEWKIAWRYLRARRAEGGVSTMTWISLIGITLAVFALIATLSVRSGFRAEFVDTILGANAHASVYASAREDEFGRVVRTFPDYAERAARVAEVPGVDRAAPLVKGQVMANANGRNAGVEVFGIAAEDLAGIRRIVDPETGRGDLARFGEGLALGSGVARELGVEVGDQVRLISPEGVKTAFGVSPRVKAYEVVWIFTAGRYDIDRTRAYMPFDEAQLYFNREGVADELEVMVSDPEAVRGLAQPIAEAAGAGAMIWTWQDASGGFLRALEVEDNVMFVILSVLVLIATMNIVSGLIMLVKNKGRDIGILRTMGLTEGSVLRVFFICGAFTGVIGTALGVVLGCLFAIYIDPIFSFVNYVAGGGVWDPSIRGIYALPAKLQAGDVFSAMALSLGLSFVVTIFPARRAARMNPVEALRYE</sequence>
<keyword evidence="6 8" id="KW-1133">Transmembrane helix</keyword>
<evidence type="ECO:0000256" key="6">
    <source>
        <dbReference type="ARBA" id="ARBA00022989"/>
    </source>
</evidence>
<dbReference type="EMBL" id="FNEJ01000003">
    <property type="protein sequence ID" value="SDI32735.1"/>
    <property type="molecule type" value="Genomic_DNA"/>
</dbReference>
<evidence type="ECO:0000259" key="10">
    <source>
        <dbReference type="Pfam" id="PF12704"/>
    </source>
</evidence>
<dbReference type="InterPro" id="IPR003838">
    <property type="entry name" value="ABC3_permease_C"/>
</dbReference>
<dbReference type="PANTHER" id="PTHR30489">
    <property type="entry name" value="LIPOPROTEIN-RELEASING SYSTEM TRANSMEMBRANE PROTEIN LOLE"/>
    <property type="match status" value="1"/>
</dbReference>
<dbReference type="Pfam" id="PF02687">
    <property type="entry name" value="FtsX"/>
    <property type="match status" value="1"/>
</dbReference>
<name>A0A1G8JNG9_9RHOB</name>
<keyword evidence="4" id="KW-1003">Cell membrane</keyword>
<dbReference type="InterPro" id="IPR011925">
    <property type="entry name" value="LolCE_TM"/>
</dbReference>
<accession>A0A1G8JNG9</accession>
<evidence type="ECO:0000256" key="7">
    <source>
        <dbReference type="ARBA" id="ARBA00023136"/>
    </source>
</evidence>
<keyword evidence="11" id="KW-0449">Lipoprotein</keyword>
<evidence type="ECO:0000256" key="5">
    <source>
        <dbReference type="ARBA" id="ARBA00022692"/>
    </source>
</evidence>
<evidence type="ECO:0000313" key="12">
    <source>
        <dbReference type="Proteomes" id="UP000199093"/>
    </source>
</evidence>
<feature type="domain" description="ABC3 transporter permease C-terminal" evidence="9">
    <location>
        <begin position="308"/>
        <end position="441"/>
    </location>
</feature>
<dbReference type="AlphaFoldDB" id="A0A1G8JNG9"/>
<dbReference type="GO" id="GO:0098797">
    <property type="term" value="C:plasma membrane protein complex"/>
    <property type="evidence" value="ECO:0007669"/>
    <property type="project" value="TreeGrafter"/>
</dbReference>